<evidence type="ECO:0000313" key="3">
    <source>
        <dbReference type="EMBL" id="SDI70583.1"/>
    </source>
</evidence>
<sequence>MEAWISGEAGRYAIPQGNLYKIARVDAGASFVVSNSEITRAFAGASDLELIQVVDERNAQEFAFLRYHSALAIRLFFQLYDPDETEQDRRDVAGDLESLLKETCLVERIEDRLLAYPYPVEIAGSEITTAVRSFVSLKALVQRLCDMQAAVQKVRDCFELVEPSIFDERCPRARFNEVAIDRGCFKNFVISVSQNEDSNLAIFQALKALSGVPGARQVVTTWASGFATYRKAKRPIVQETDIDQMEVFREPDHGAYDNVLAQQRAVVERLKSGDLDAAKRFTFELVKSQLDRDEGASYAAMSLCRLSRAAKQLELWDLQLEWSQWASELCPSDPFTHGNVADALIDVGRMVEASSALDRAAEAGDPLYAATGRAKILREAGKLAEAKTAYENAYHNYRDNREAVHALIGSATVAREMGLLELSLQEFDSALERFPDEPFLYAGKASTLMELGDWQGVISTLDQLRSIQPDDPSTLVVKANALKVSGRLEFAIDEFQTLVKRFPYFPQPRYGLIDSLRIAGRLDDANSQIGEAKAKFPRNTSFIALAADLKREMGKAIEAQLEVSEALRFNPRDLRLITAQVRIHLASHRFREALALIDQAVVDNPSIFSLRVERADLLKRLGHVEPALQAYEEVLHEQPNYLNAVNAKAALLIHLGRFDEAEILLPASTKLEKQEEWRSFILRGLLYCRRGDPRAAIIHLNRLPRSVPFIRERRLMINAIAAAELALGQANQAMRTTADSRGEISNVIQFHALAAAKSPDAKALFQKSEGLSAELIILKDEIARRYGLLNEPTKHSRQWIFTAEQNAILLEAA</sequence>
<protein>
    <submittedName>
        <fullName evidence="3">Tetratricopeptide repeat-containing protein</fullName>
    </submittedName>
</protein>
<evidence type="ECO:0000256" key="2">
    <source>
        <dbReference type="ARBA" id="ARBA00022803"/>
    </source>
</evidence>
<dbReference type="PANTHER" id="PTHR44943:SF8">
    <property type="entry name" value="TPR REPEAT-CONTAINING PROTEIN MJ0263"/>
    <property type="match status" value="1"/>
</dbReference>
<name>A0A1G8MRV4_9HYPH</name>
<dbReference type="InterPro" id="IPR019734">
    <property type="entry name" value="TPR_rpt"/>
</dbReference>
<dbReference type="InterPro" id="IPR051685">
    <property type="entry name" value="Ycf3/AcsC/BcsC/TPR_MFPF"/>
</dbReference>
<dbReference type="InterPro" id="IPR011990">
    <property type="entry name" value="TPR-like_helical_dom_sf"/>
</dbReference>
<organism evidence="3 4">
    <name type="scientific">Mesorhizobium muleiense</name>
    <dbReference type="NCBI Taxonomy" id="1004279"/>
    <lineage>
        <taxon>Bacteria</taxon>
        <taxon>Pseudomonadati</taxon>
        <taxon>Pseudomonadota</taxon>
        <taxon>Alphaproteobacteria</taxon>
        <taxon>Hyphomicrobiales</taxon>
        <taxon>Phyllobacteriaceae</taxon>
        <taxon>Mesorhizobium</taxon>
    </lineage>
</organism>
<evidence type="ECO:0000256" key="1">
    <source>
        <dbReference type="ARBA" id="ARBA00022737"/>
    </source>
</evidence>
<dbReference type="Pfam" id="PF13432">
    <property type="entry name" value="TPR_16"/>
    <property type="match status" value="1"/>
</dbReference>
<dbReference type="RefSeq" id="WP_091591604.1">
    <property type="nucleotide sequence ID" value="NZ_FNEE01000002.1"/>
</dbReference>
<gene>
    <name evidence="3" type="ORF">SAMN05428953_102650</name>
</gene>
<reference evidence="4" key="1">
    <citation type="submission" date="2016-10" db="EMBL/GenBank/DDBJ databases">
        <authorList>
            <person name="Varghese N."/>
            <person name="Submissions S."/>
        </authorList>
    </citation>
    <scope>NUCLEOTIDE SEQUENCE [LARGE SCALE GENOMIC DNA]</scope>
    <source>
        <strain evidence="4">CGMCC 1.11022</strain>
    </source>
</reference>
<accession>A0A1G8MRV4</accession>
<keyword evidence="4" id="KW-1185">Reference proteome</keyword>
<dbReference type="Pfam" id="PF14559">
    <property type="entry name" value="TPR_19"/>
    <property type="match status" value="1"/>
</dbReference>
<keyword evidence="2" id="KW-0802">TPR repeat</keyword>
<dbReference type="Proteomes" id="UP000198894">
    <property type="component" value="Unassembled WGS sequence"/>
</dbReference>
<proteinExistence type="predicted"/>
<dbReference type="SMART" id="SM00028">
    <property type="entry name" value="TPR"/>
    <property type="match status" value="6"/>
</dbReference>
<dbReference type="SUPFAM" id="SSF48452">
    <property type="entry name" value="TPR-like"/>
    <property type="match status" value="3"/>
</dbReference>
<dbReference type="Gene3D" id="1.25.40.10">
    <property type="entry name" value="Tetratricopeptide repeat domain"/>
    <property type="match status" value="2"/>
</dbReference>
<evidence type="ECO:0000313" key="4">
    <source>
        <dbReference type="Proteomes" id="UP000198894"/>
    </source>
</evidence>
<keyword evidence="1" id="KW-0677">Repeat</keyword>
<dbReference type="AlphaFoldDB" id="A0A1G8MRV4"/>
<dbReference type="EMBL" id="FNEE01000002">
    <property type="protein sequence ID" value="SDI70583.1"/>
    <property type="molecule type" value="Genomic_DNA"/>
</dbReference>
<dbReference type="PANTHER" id="PTHR44943">
    <property type="entry name" value="CELLULOSE SYNTHASE OPERON PROTEIN C"/>
    <property type="match status" value="1"/>
</dbReference>